<dbReference type="Proteomes" id="UP001597492">
    <property type="component" value="Unassembled WGS sequence"/>
</dbReference>
<sequence>MAGGMVLEQRAAASASTEVATAQPALETRPTTVAQLREAVRTAVALGHHVRAVELDTAEAEPAAHTSGVGIHLGGLRGIVEVDDEARTATFRSGTTIDQAATYLEGHGYSMVGAPSNPRLTLAAAVATGAHSGAPTDASFSGSIAGIALVTANGDLVRVTSHKFPHLWGAARLNLGAIGIIAEVTVRVRPYQALRVKRVRRDLASLLRELPEAREKVDYYSATWRPGHDGARLTLGWLEDASPAQVAARRTSLTSITAADERKPGLFTRIRAGIRRLVAGSSSRFSERSEGGVLAEGRDVSGAGAGAAYLEYQFPLYRGGLVVEALYELAHGNSAFARASARLGMVARDDVWLSPAYGQDVVTIAIEVPDAASDRNREALAQAEELFIFLGGLPSWAGWNTFNAGEAADVMPRYSDFAHVAHDLDPYGQFGNAQTARVVH</sequence>
<dbReference type="Pfam" id="PF04030">
    <property type="entry name" value="ALO"/>
    <property type="match status" value="1"/>
</dbReference>
<gene>
    <name evidence="3" type="ORF">ACFSW7_12220</name>
</gene>
<dbReference type="InterPro" id="IPR007173">
    <property type="entry name" value="ALO_C"/>
</dbReference>
<name>A0ABW5V143_9MICO</name>
<dbReference type="InterPro" id="IPR006094">
    <property type="entry name" value="Oxid_FAD_bind_N"/>
</dbReference>
<dbReference type="Gene3D" id="3.30.70.2520">
    <property type="match status" value="1"/>
</dbReference>
<organism evidence="3 4">
    <name type="scientific">Gulosibacter faecalis</name>
    <dbReference type="NCBI Taxonomy" id="272240"/>
    <lineage>
        <taxon>Bacteria</taxon>
        <taxon>Bacillati</taxon>
        <taxon>Actinomycetota</taxon>
        <taxon>Actinomycetes</taxon>
        <taxon>Micrococcales</taxon>
        <taxon>Microbacteriaceae</taxon>
        <taxon>Gulosibacter</taxon>
    </lineage>
</organism>
<dbReference type="InterPro" id="IPR016169">
    <property type="entry name" value="FAD-bd_PCMH_sub2"/>
</dbReference>
<proteinExistence type="predicted"/>
<dbReference type="Gene3D" id="3.30.465.10">
    <property type="match status" value="1"/>
</dbReference>
<dbReference type="Pfam" id="PF01565">
    <property type="entry name" value="FAD_binding_4"/>
    <property type="match status" value="1"/>
</dbReference>
<reference evidence="4" key="1">
    <citation type="journal article" date="2019" name="Int. J. Syst. Evol. Microbiol.">
        <title>The Global Catalogue of Microorganisms (GCM) 10K type strain sequencing project: providing services to taxonomists for standard genome sequencing and annotation.</title>
        <authorList>
            <consortium name="The Broad Institute Genomics Platform"/>
            <consortium name="The Broad Institute Genome Sequencing Center for Infectious Disease"/>
            <person name="Wu L."/>
            <person name="Ma J."/>
        </authorList>
    </citation>
    <scope>NUCLEOTIDE SEQUENCE [LARGE SCALE GENOMIC DNA]</scope>
    <source>
        <strain evidence="4">TISTR 1514</strain>
    </source>
</reference>
<keyword evidence="4" id="KW-1185">Reference proteome</keyword>
<dbReference type="RefSeq" id="WP_154651545.1">
    <property type="nucleotide sequence ID" value="NZ_JBHUNE010000009.1"/>
</dbReference>
<dbReference type="PROSITE" id="PS51387">
    <property type="entry name" value="FAD_PCMH"/>
    <property type="match status" value="1"/>
</dbReference>
<evidence type="ECO:0000259" key="2">
    <source>
        <dbReference type="PROSITE" id="PS51387"/>
    </source>
</evidence>
<evidence type="ECO:0000313" key="4">
    <source>
        <dbReference type="Proteomes" id="UP001597492"/>
    </source>
</evidence>
<accession>A0ABW5V143</accession>
<evidence type="ECO:0000313" key="3">
    <source>
        <dbReference type="EMBL" id="MFD2759141.1"/>
    </source>
</evidence>
<dbReference type="SUPFAM" id="SSF56176">
    <property type="entry name" value="FAD-binding/transporter-associated domain-like"/>
    <property type="match status" value="1"/>
</dbReference>
<feature type="domain" description="FAD-binding PCMH-type" evidence="2">
    <location>
        <begin position="20"/>
        <end position="191"/>
    </location>
</feature>
<dbReference type="EMBL" id="JBHUNE010000009">
    <property type="protein sequence ID" value="MFD2759141.1"/>
    <property type="molecule type" value="Genomic_DNA"/>
</dbReference>
<protein>
    <submittedName>
        <fullName evidence="3">FAD-binding protein</fullName>
    </submittedName>
</protein>
<evidence type="ECO:0000256" key="1">
    <source>
        <dbReference type="ARBA" id="ARBA00023002"/>
    </source>
</evidence>
<dbReference type="InterPro" id="IPR036318">
    <property type="entry name" value="FAD-bd_PCMH-like_sf"/>
</dbReference>
<dbReference type="InterPro" id="IPR016166">
    <property type="entry name" value="FAD-bd_PCMH"/>
</dbReference>
<comment type="caution">
    <text evidence="3">The sequence shown here is derived from an EMBL/GenBank/DDBJ whole genome shotgun (WGS) entry which is preliminary data.</text>
</comment>
<keyword evidence="1" id="KW-0560">Oxidoreductase</keyword>
<dbReference type="PANTHER" id="PTHR43762:SF1">
    <property type="entry name" value="D-ARABINONO-1,4-LACTONE OXIDASE"/>
    <property type="match status" value="1"/>
</dbReference>
<dbReference type="PANTHER" id="PTHR43762">
    <property type="entry name" value="L-GULONOLACTONE OXIDASE"/>
    <property type="match status" value="1"/>
</dbReference>
<dbReference type="InterPro" id="IPR010031">
    <property type="entry name" value="FAD_lactone_oxidase-like"/>
</dbReference>